<evidence type="ECO:0000313" key="6">
    <source>
        <dbReference type="EMBL" id="SVB55440.1"/>
    </source>
</evidence>
<feature type="non-terminal residue" evidence="6">
    <location>
        <position position="145"/>
    </location>
</feature>
<dbReference type="SUPFAM" id="SSF51679">
    <property type="entry name" value="Bacterial luciferase-like"/>
    <property type="match status" value="1"/>
</dbReference>
<dbReference type="PANTHER" id="PTHR30011:SF16">
    <property type="entry name" value="C2H2 FINGER DOMAIN TRANSCRIPTION FACTOR (EUROFUNG)-RELATED"/>
    <property type="match status" value="1"/>
</dbReference>
<evidence type="ECO:0000256" key="3">
    <source>
        <dbReference type="ARBA" id="ARBA00023002"/>
    </source>
</evidence>
<keyword evidence="1" id="KW-0285">Flavoprotein</keyword>
<reference evidence="6" key="1">
    <citation type="submission" date="2018-05" db="EMBL/GenBank/DDBJ databases">
        <authorList>
            <person name="Lanie J.A."/>
            <person name="Ng W.-L."/>
            <person name="Kazmierczak K.M."/>
            <person name="Andrzejewski T.M."/>
            <person name="Davidsen T.M."/>
            <person name="Wayne K.J."/>
            <person name="Tettelin H."/>
            <person name="Glass J.I."/>
            <person name="Rusch D."/>
            <person name="Podicherti R."/>
            <person name="Tsui H.-C.T."/>
            <person name="Winkler M.E."/>
        </authorList>
    </citation>
    <scope>NUCLEOTIDE SEQUENCE</scope>
</reference>
<evidence type="ECO:0000256" key="4">
    <source>
        <dbReference type="ARBA" id="ARBA00023033"/>
    </source>
</evidence>
<dbReference type="InterPro" id="IPR051260">
    <property type="entry name" value="Diverse_substr_monoxygenases"/>
</dbReference>
<protein>
    <recommendedName>
        <fullName evidence="5">Luciferase-like domain-containing protein</fullName>
    </recommendedName>
</protein>
<dbReference type="EMBL" id="UINC01046876">
    <property type="protein sequence ID" value="SVB55440.1"/>
    <property type="molecule type" value="Genomic_DNA"/>
</dbReference>
<proteinExistence type="predicted"/>
<feature type="domain" description="Luciferase-like" evidence="5">
    <location>
        <begin position="17"/>
        <end position="145"/>
    </location>
</feature>
<dbReference type="PANTHER" id="PTHR30011">
    <property type="entry name" value="ALKANESULFONATE MONOOXYGENASE-RELATED"/>
    <property type="match status" value="1"/>
</dbReference>
<dbReference type="GO" id="GO:0016705">
    <property type="term" value="F:oxidoreductase activity, acting on paired donors, with incorporation or reduction of molecular oxygen"/>
    <property type="evidence" value="ECO:0007669"/>
    <property type="project" value="InterPro"/>
</dbReference>
<dbReference type="Pfam" id="PF00296">
    <property type="entry name" value="Bac_luciferase"/>
    <property type="match status" value="1"/>
</dbReference>
<evidence type="ECO:0000256" key="1">
    <source>
        <dbReference type="ARBA" id="ARBA00022630"/>
    </source>
</evidence>
<dbReference type="InterPro" id="IPR011251">
    <property type="entry name" value="Luciferase-like_dom"/>
</dbReference>
<evidence type="ECO:0000256" key="2">
    <source>
        <dbReference type="ARBA" id="ARBA00022643"/>
    </source>
</evidence>
<dbReference type="Gene3D" id="3.20.20.30">
    <property type="entry name" value="Luciferase-like domain"/>
    <property type="match status" value="1"/>
</dbReference>
<dbReference type="AlphaFoldDB" id="A0A382EXI3"/>
<accession>A0A382EXI3</accession>
<keyword evidence="3" id="KW-0560">Oxidoreductase</keyword>
<gene>
    <name evidence="6" type="ORF">METZ01_LOCUS208294</name>
</gene>
<evidence type="ECO:0000259" key="5">
    <source>
        <dbReference type="Pfam" id="PF00296"/>
    </source>
</evidence>
<organism evidence="6">
    <name type="scientific">marine metagenome</name>
    <dbReference type="NCBI Taxonomy" id="408172"/>
    <lineage>
        <taxon>unclassified sequences</taxon>
        <taxon>metagenomes</taxon>
        <taxon>ecological metagenomes</taxon>
    </lineage>
</organism>
<dbReference type="InterPro" id="IPR036661">
    <property type="entry name" value="Luciferase-like_sf"/>
</dbReference>
<dbReference type="GO" id="GO:0004497">
    <property type="term" value="F:monooxygenase activity"/>
    <property type="evidence" value="ECO:0007669"/>
    <property type="project" value="UniProtKB-KW"/>
</dbReference>
<keyword evidence="2" id="KW-0288">FMN</keyword>
<name>A0A382EXI3_9ZZZZ</name>
<keyword evidence="4" id="KW-0503">Monooxygenase</keyword>
<sequence>MTLQLDNRLKFGVQTIHRRTEPAKGSWLPDAEEGRTMVELIDGLGYDSLWVGDHLSFAIPILDPFIQLAQAATYSPRLELGIGVYLLPLRHPGPVAKQAVTLDHLSGGRFILGVGVGGEFKTDFQVAGIDRSERGARLTEGIEVL</sequence>